<keyword evidence="2" id="KW-1185">Reference proteome</keyword>
<name>A0A512MH47_9BACT</name>
<dbReference type="InterPro" id="IPR027417">
    <property type="entry name" value="P-loop_NTPase"/>
</dbReference>
<dbReference type="OrthoDB" id="5292295at2"/>
<dbReference type="Proteomes" id="UP000321577">
    <property type="component" value="Unassembled WGS sequence"/>
</dbReference>
<proteinExistence type="predicted"/>
<evidence type="ECO:0000313" key="2">
    <source>
        <dbReference type="Proteomes" id="UP000321577"/>
    </source>
</evidence>
<accession>A0A512MH47</accession>
<dbReference type="SUPFAM" id="SSF52540">
    <property type="entry name" value="P-loop containing nucleoside triphosphate hydrolases"/>
    <property type="match status" value="1"/>
</dbReference>
<gene>
    <name evidence="1" type="ORF">BGE01nite_53580</name>
</gene>
<reference evidence="1 2" key="1">
    <citation type="submission" date="2019-07" db="EMBL/GenBank/DDBJ databases">
        <title>Whole genome shotgun sequence of Brevifollis gellanilyticus NBRC 108608.</title>
        <authorList>
            <person name="Hosoyama A."/>
            <person name="Uohara A."/>
            <person name="Ohji S."/>
            <person name="Ichikawa N."/>
        </authorList>
    </citation>
    <scope>NUCLEOTIDE SEQUENCE [LARGE SCALE GENOMIC DNA]</scope>
    <source>
        <strain evidence="1 2">NBRC 108608</strain>
    </source>
</reference>
<dbReference type="EMBL" id="BKAG01000069">
    <property type="protein sequence ID" value="GEP46067.1"/>
    <property type="molecule type" value="Genomic_DNA"/>
</dbReference>
<protein>
    <recommendedName>
        <fullName evidence="3">ATP-binding protein</fullName>
    </recommendedName>
</protein>
<evidence type="ECO:0008006" key="3">
    <source>
        <dbReference type="Google" id="ProtNLM"/>
    </source>
</evidence>
<evidence type="ECO:0000313" key="1">
    <source>
        <dbReference type="EMBL" id="GEP46067.1"/>
    </source>
</evidence>
<dbReference type="AlphaFoldDB" id="A0A512MH47"/>
<dbReference type="Gene3D" id="3.40.50.300">
    <property type="entry name" value="P-loop containing nucleotide triphosphate hydrolases"/>
    <property type="match status" value="1"/>
</dbReference>
<comment type="caution">
    <text evidence="1">The sequence shown here is derived from an EMBL/GenBank/DDBJ whole genome shotgun (WGS) entry which is preliminary data.</text>
</comment>
<organism evidence="1 2">
    <name type="scientific">Brevifollis gellanilyticus</name>
    <dbReference type="NCBI Taxonomy" id="748831"/>
    <lineage>
        <taxon>Bacteria</taxon>
        <taxon>Pseudomonadati</taxon>
        <taxon>Verrucomicrobiota</taxon>
        <taxon>Verrucomicrobiia</taxon>
        <taxon>Verrucomicrobiales</taxon>
        <taxon>Verrucomicrobiaceae</taxon>
    </lineage>
</organism>
<dbReference type="RefSeq" id="WP_146855596.1">
    <property type="nucleotide sequence ID" value="NZ_BKAG01000069.1"/>
</dbReference>
<sequence length="145" mass="16509">MPKLTLLIGLSASGKSTYLEPFMHDGVPVFDDFMKGSPPEFVNCKHLEKIRQHLAAGRDVVISDIRLIRASFREEVLSGLSGYEFEIEHVCFSNDPQTCLQNSARRVTQQARDHECEIELITKYSREYTIPESATVIEVVRSKYT</sequence>